<evidence type="ECO:0000256" key="20">
    <source>
        <dbReference type="ARBA" id="ARBA00033328"/>
    </source>
</evidence>
<gene>
    <name evidence="22" type="ORF">HW347_12735</name>
</gene>
<evidence type="ECO:0000256" key="7">
    <source>
        <dbReference type="ARBA" id="ARBA00022645"/>
    </source>
</evidence>
<name>A0ABS5WFX0_9FLAO</name>
<keyword evidence="14" id="KW-0333">Golgi apparatus</keyword>
<dbReference type="InterPro" id="IPR007484">
    <property type="entry name" value="Peptidase_M28"/>
</dbReference>
<keyword evidence="23" id="KW-1185">Reference proteome</keyword>
<evidence type="ECO:0000256" key="15">
    <source>
        <dbReference type="ARBA" id="ARBA00023049"/>
    </source>
</evidence>
<dbReference type="RefSeq" id="WP_214612215.1">
    <property type="nucleotide sequence ID" value="NZ_JACATN010000004.1"/>
</dbReference>
<evidence type="ECO:0000256" key="3">
    <source>
        <dbReference type="ARBA" id="ARBA00004555"/>
    </source>
</evidence>
<evidence type="ECO:0000256" key="2">
    <source>
        <dbReference type="ARBA" id="ARBA00004371"/>
    </source>
</evidence>
<evidence type="ECO:0000256" key="11">
    <source>
        <dbReference type="ARBA" id="ARBA00022801"/>
    </source>
</evidence>
<evidence type="ECO:0000313" key="23">
    <source>
        <dbReference type="Proteomes" id="UP000740413"/>
    </source>
</evidence>
<feature type="domain" description="Peptidase M28" evidence="21">
    <location>
        <begin position="261"/>
        <end position="448"/>
    </location>
</feature>
<proteinExistence type="predicted"/>
<evidence type="ECO:0000256" key="14">
    <source>
        <dbReference type="ARBA" id="ARBA00023034"/>
    </source>
</evidence>
<keyword evidence="6" id="KW-0964">Secreted</keyword>
<sequence>MKKIILLLLCIGLSTNGYTQNEDEKQLKKIYDQALTDGQAYDWLNYLSNQIGGRLSGSLQAQEAVDYTKAQLDSLGLDRVWLQPVKVPKWVRGTPEFAYFETSPGLSTNVPICALGGSIATPLAGIKAGVVEVQGIEDLQKLGKAKIEGNIVFYNRPMDPTVISTFASYSGCVDQRYSGAEEAAKYGAVGIIVRSMNLRLDDYPHTGSMGYGDTPASKRIPAAAISTKGAELLSTTLKLSTDTQFYFKQNCKQFNDVDSFNVIGEIKGSEFPNEIMVVGGHLDSWDLGDGSHDDGAGCVQSMDVLRLLKVTGYKPKRTIRAVLFMNEENGLRGGNKYAEVASGKKEKHVFALESDAGGFTPRGFSFDCSDENLKQVHSWKSLFEPYYIHLFEKGYSGADIRPLKSDDMVLAGLRPDSQRYFVHHHAENDTFEHVNERELELGAATMASLVYLFDKYGIVK</sequence>
<keyword evidence="13" id="KW-0862">Zinc</keyword>
<evidence type="ECO:0000256" key="13">
    <source>
        <dbReference type="ARBA" id="ARBA00022833"/>
    </source>
</evidence>
<keyword evidence="9" id="KW-0479">Metal-binding</keyword>
<evidence type="ECO:0000256" key="12">
    <source>
        <dbReference type="ARBA" id="ARBA00022824"/>
    </source>
</evidence>
<evidence type="ECO:0000256" key="6">
    <source>
        <dbReference type="ARBA" id="ARBA00022525"/>
    </source>
</evidence>
<keyword evidence="17" id="KW-0325">Glycoprotein</keyword>
<evidence type="ECO:0000256" key="16">
    <source>
        <dbReference type="ARBA" id="ARBA00023145"/>
    </source>
</evidence>
<keyword evidence="8" id="KW-0645">Protease</keyword>
<keyword evidence="10" id="KW-0732">Signal</keyword>
<evidence type="ECO:0000256" key="10">
    <source>
        <dbReference type="ARBA" id="ARBA00022729"/>
    </source>
</evidence>
<dbReference type="Pfam" id="PF04389">
    <property type="entry name" value="Peptidase_M28"/>
    <property type="match status" value="1"/>
</dbReference>
<dbReference type="EMBL" id="JACATN010000004">
    <property type="protein sequence ID" value="MBT2162134.1"/>
    <property type="molecule type" value="Genomic_DNA"/>
</dbReference>
<evidence type="ECO:0000256" key="5">
    <source>
        <dbReference type="ARBA" id="ARBA00014116"/>
    </source>
</evidence>
<comment type="subunit">
    <text evidence="19">Homodimer. The monomeric form is inactive while the homodimer is active.</text>
</comment>
<organism evidence="22 23">
    <name type="scientific">Zobellia barbeyronii</name>
    <dbReference type="NCBI Taxonomy" id="2748009"/>
    <lineage>
        <taxon>Bacteria</taxon>
        <taxon>Pseudomonadati</taxon>
        <taxon>Bacteroidota</taxon>
        <taxon>Flavobacteriia</taxon>
        <taxon>Flavobacteriales</taxon>
        <taxon>Flavobacteriaceae</taxon>
        <taxon>Zobellia</taxon>
    </lineage>
</organism>
<keyword evidence="12" id="KW-0256">Endoplasmic reticulum</keyword>
<accession>A0ABS5WFX0</accession>
<evidence type="ECO:0000256" key="17">
    <source>
        <dbReference type="ARBA" id="ARBA00023180"/>
    </source>
</evidence>
<dbReference type="PANTHER" id="PTHR12053">
    <property type="entry name" value="PROTEASE FAMILY M28 PLASMA GLUTAMATE CARBOXYPEPTIDASE-RELATED"/>
    <property type="match status" value="1"/>
</dbReference>
<dbReference type="Gene3D" id="3.50.30.30">
    <property type="match status" value="1"/>
</dbReference>
<evidence type="ECO:0000256" key="4">
    <source>
        <dbReference type="ARBA" id="ARBA00004613"/>
    </source>
</evidence>
<keyword evidence="11" id="KW-0378">Hydrolase</keyword>
<evidence type="ECO:0000256" key="9">
    <source>
        <dbReference type="ARBA" id="ARBA00022723"/>
    </source>
</evidence>
<keyword evidence="18" id="KW-0458">Lysosome</keyword>
<protein>
    <recommendedName>
        <fullName evidence="5">Carboxypeptidase Q</fullName>
    </recommendedName>
    <alternativeName>
        <fullName evidence="20">Plasma glutamate carboxypeptidase</fullName>
    </alternativeName>
</protein>
<evidence type="ECO:0000256" key="18">
    <source>
        <dbReference type="ARBA" id="ARBA00023228"/>
    </source>
</evidence>
<keyword evidence="15" id="KW-0482">Metalloprotease</keyword>
<reference evidence="23" key="1">
    <citation type="submission" date="2023-07" db="EMBL/GenBank/DDBJ databases">
        <title>Zobellia barbeyronii sp. nov., a new marine flavobacterium, isolated from green and red algae.</title>
        <authorList>
            <person name="Nedashkovskaya O.I."/>
            <person name="Otstavnykh N."/>
            <person name="Zhukova N."/>
            <person name="Guzev K."/>
            <person name="Chausova V."/>
            <person name="Tekutyeva L."/>
            <person name="Mikhailov V."/>
            <person name="Isaeva M."/>
        </authorList>
    </citation>
    <scope>NUCLEOTIDE SEQUENCE [LARGE SCALE GENOMIC DNA]</scope>
    <source>
        <strain evidence="23">KMM 6746</strain>
    </source>
</reference>
<dbReference type="InterPro" id="IPR039866">
    <property type="entry name" value="CPQ"/>
</dbReference>
<evidence type="ECO:0000256" key="19">
    <source>
        <dbReference type="ARBA" id="ARBA00025833"/>
    </source>
</evidence>
<dbReference type="Gene3D" id="3.40.630.10">
    <property type="entry name" value="Zn peptidases"/>
    <property type="match status" value="1"/>
</dbReference>
<evidence type="ECO:0000313" key="22">
    <source>
        <dbReference type="EMBL" id="MBT2162134.1"/>
    </source>
</evidence>
<dbReference type="SUPFAM" id="SSF53187">
    <property type="entry name" value="Zn-dependent exopeptidases"/>
    <property type="match status" value="1"/>
</dbReference>
<keyword evidence="16" id="KW-0865">Zymogen</keyword>
<evidence type="ECO:0000256" key="8">
    <source>
        <dbReference type="ARBA" id="ARBA00022670"/>
    </source>
</evidence>
<dbReference type="Proteomes" id="UP000740413">
    <property type="component" value="Unassembled WGS sequence"/>
</dbReference>
<comment type="subcellular location">
    <subcellularLocation>
        <location evidence="1">Endoplasmic reticulum</location>
    </subcellularLocation>
    <subcellularLocation>
        <location evidence="3">Golgi apparatus</location>
    </subcellularLocation>
    <subcellularLocation>
        <location evidence="2">Lysosome</location>
    </subcellularLocation>
    <subcellularLocation>
        <location evidence="4">Secreted</location>
    </subcellularLocation>
</comment>
<keyword evidence="7" id="KW-0121">Carboxypeptidase</keyword>
<comment type="caution">
    <text evidence="22">The sequence shown here is derived from an EMBL/GenBank/DDBJ whole genome shotgun (WGS) entry which is preliminary data.</text>
</comment>
<evidence type="ECO:0000259" key="21">
    <source>
        <dbReference type="Pfam" id="PF04389"/>
    </source>
</evidence>
<dbReference type="PANTHER" id="PTHR12053:SF3">
    <property type="entry name" value="CARBOXYPEPTIDASE Q"/>
    <property type="match status" value="1"/>
</dbReference>
<evidence type="ECO:0000256" key="1">
    <source>
        <dbReference type="ARBA" id="ARBA00004240"/>
    </source>
</evidence>